<evidence type="ECO:0000313" key="2">
    <source>
        <dbReference type="Proteomes" id="UP000010797"/>
    </source>
</evidence>
<sequence length="78" mass="9269">MKRLEFNRFVESDFVCLRLLHVAKQEDHLGKRERIEKEFAVMIDDLMSIHLDYNNIGKQVVAIWQGYWMALSTLDIAE</sequence>
<dbReference type="KEGG" id="ddl:Desdi_2330"/>
<organism evidence="1 2">
    <name type="scientific">Desulfitobacterium dichloroeliminans (strain LMG P-21439 / DCA1)</name>
    <dbReference type="NCBI Taxonomy" id="871963"/>
    <lineage>
        <taxon>Bacteria</taxon>
        <taxon>Bacillati</taxon>
        <taxon>Bacillota</taxon>
        <taxon>Clostridia</taxon>
        <taxon>Eubacteriales</taxon>
        <taxon>Desulfitobacteriaceae</taxon>
        <taxon>Desulfitobacterium</taxon>
    </lineage>
</organism>
<dbReference type="Proteomes" id="UP000010797">
    <property type="component" value="Chromosome"/>
</dbReference>
<dbReference type="HOGENOM" id="CLU_2616222_0_0_9"/>
<proteinExistence type="predicted"/>
<name>L0FAR8_DESDL</name>
<gene>
    <name evidence="1" type="ordered locus">Desdi_2330</name>
</gene>
<dbReference type="EMBL" id="CP003344">
    <property type="protein sequence ID" value="AGA69756.1"/>
    <property type="molecule type" value="Genomic_DNA"/>
</dbReference>
<reference evidence="2" key="1">
    <citation type="submission" date="2012-02" db="EMBL/GenBank/DDBJ databases">
        <title>Complete sequence of Desulfitobacterium dichloroeliminans LMG P-21439.</title>
        <authorList>
            <person name="Lucas S."/>
            <person name="Han J."/>
            <person name="Lapidus A."/>
            <person name="Cheng J.-F."/>
            <person name="Goodwin L."/>
            <person name="Pitluck S."/>
            <person name="Peters L."/>
            <person name="Ovchinnikova G."/>
            <person name="Teshima H."/>
            <person name="Detter J.C."/>
            <person name="Han C."/>
            <person name="Tapia R."/>
            <person name="Land M."/>
            <person name="Hauser L."/>
            <person name="Kyrpides N."/>
            <person name="Ivanova N."/>
            <person name="Pagani I."/>
            <person name="Kruse T."/>
            <person name="de Vos W.M."/>
            <person name="Boon N."/>
            <person name="Smidt H."/>
            <person name="Woyke T."/>
        </authorList>
    </citation>
    <scope>NUCLEOTIDE SEQUENCE [LARGE SCALE GENOMIC DNA]</scope>
    <source>
        <strain evidence="2">LMG P-21439 / DCA1</strain>
    </source>
</reference>
<protein>
    <submittedName>
        <fullName evidence="1">Uncharacterized protein</fullName>
    </submittedName>
</protein>
<dbReference type="RefSeq" id="WP_015262729.1">
    <property type="nucleotide sequence ID" value="NC_019903.1"/>
</dbReference>
<accession>L0FAR8</accession>
<evidence type="ECO:0000313" key="1">
    <source>
        <dbReference type="EMBL" id="AGA69756.1"/>
    </source>
</evidence>
<dbReference type="OrthoDB" id="1809173at2"/>
<keyword evidence="2" id="KW-1185">Reference proteome</keyword>
<dbReference type="AlphaFoldDB" id="L0FAR8"/>